<dbReference type="AlphaFoldDB" id="A0AAW0GKL0"/>
<accession>A0AAW0GKL0</accession>
<keyword evidence="2" id="KW-1185">Reference proteome</keyword>
<protein>
    <submittedName>
        <fullName evidence="1">Uncharacterized protein</fullName>
    </submittedName>
</protein>
<gene>
    <name evidence="1" type="ORF">QCA50_007428</name>
</gene>
<organism evidence="1 2">
    <name type="scientific">Cerrena zonata</name>
    <dbReference type="NCBI Taxonomy" id="2478898"/>
    <lineage>
        <taxon>Eukaryota</taxon>
        <taxon>Fungi</taxon>
        <taxon>Dikarya</taxon>
        <taxon>Basidiomycota</taxon>
        <taxon>Agaricomycotina</taxon>
        <taxon>Agaricomycetes</taxon>
        <taxon>Polyporales</taxon>
        <taxon>Cerrenaceae</taxon>
        <taxon>Cerrena</taxon>
    </lineage>
</organism>
<sequence>MSMGYLNLPDTTPDFYSTSSIALYPSVSRELSYHPVTEGVNVRTERFTLILPHLRSHELSFKVMVMNSFCDPTAIYTSHISIGLHLIGLIYCQIKSTWC</sequence>
<dbReference type="EMBL" id="JASBNA010000008">
    <property type="protein sequence ID" value="KAK7689635.1"/>
    <property type="molecule type" value="Genomic_DNA"/>
</dbReference>
<comment type="caution">
    <text evidence="1">The sequence shown here is derived from an EMBL/GenBank/DDBJ whole genome shotgun (WGS) entry which is preliminary data.</text>
</comment>
<reference evidence="1 2" key="1">
    <citation type="submission" date="2022-09" db="EMBL/GenBank/DDBJ databases">
        <authorList>
            <person name="Palmer J.M."/>
        </authorList>
    </citation>
    <scope>NUCLEOTIDE SEQUENCE [LARGE SCALE GENOMIC DNA]</scope>
    <source>
        <strain evidence="1 2">DSM 7382</strain>
    </source>
</reference>
<dbReference type="Proteomes" id="UP001385951">
    <property type="component" value="Unassembled WGS sequence"/>
</dbReference>
<evidence type="ECO:0000313" key="1">
    <source>
        <dbReference type="EMBL" id="KAK7689635.1"/>
    </source>
</evidence>
<name>A0AAW0GKL0_9APHY</name>
<proteinExistence type="predicted"/>
<evidence type="ECO:0000313" key="2">
    <source>
        <dbReference type="Proteomes" id="UP001385951"/>
    </source>
</evidence>